<gene>
    <name evidence="2" type="ORF">D0Y65_018029</name>
</gene>
<keyword evidence="1" id="KW-0812">Transmembrane</keyword>
<name>A0A445JXI1_GLYSO</name>
<comment type="caution">
    <text evidence="2">The sequence shown here is derived from an EMBL/GenBank/DDBJ whole genome shotgun (WGS) entry which is preliminary data.</text>
</comment>
<organism evidence="2 3">
    <name type="scientific">Glycine soja</name>
    <name type="common">Wild soybean</name>
    <dbReference type="NCBI Taxonomy" id="3848"/>
    <lineage>
        <taxon>Eukaryota</taxon>
        <taxon>Viridiplantae</taxon>
        <taxon>Streptophyta</taxon>
        <taxon>Embryophyta</taxon>
        <taxon>Tracheophyta</taxon>
        <taxon>Spermatophyta</taxon>
        <taxon>Magnoliopsida</taxon>
        <taxon>eudicotyledons</taxon>
        <taxon>Gunneridae</taxon>
        <taxon>Pentapetalae</taxon>
        <taxon>rosids</taxon>
        <taxon>fabids</taxon>
        <taxon>Fabales</taxon>
        <taxon>Fabaceae</taxon>
        <taxon>Papilionoideae</taxon>
        <taxon>50 kb inversion clade</taxon>
        <taxon>NPAAA clade</taxon>
        <taxon>indigoferoid/millettioid clade</taxon>
        <taxon>Phaseoleae</taxon>
        <taxon>Glycine</taxon>
        <taxon>Glycine subgen. Soja</taxon>
    </lineage>
</organism>
<keyword evidence="1" id="KW-1133">Transmembrane helix</keyword>
<feature type="transmembrane region" description="Helical" evidence="1">
    <location>
        <begin position="6"/>
        <end position="30"/>
    </location>
</feature>
<accession>A0A445JXI1</accession>
<dbReference type="Proteomes" id="UP000289340">
    <property type="component" value="Chromosome 7"/>
</dbReference>
<proteinExistence type="predicted"/>
<sequence length="144" mass="16588">MEEFFLAMKLVFSVAVVGILSWILSVYGNLWHESQRVRKRLQMQGIKGPPPSFLHGNLPDMQRIQSHAKAASTCNSDHSDQFLAHDYTTTLFPYFEHWRKQYGEELATQLAQASQVASSRSNRLLEKESGRPMWAWLLFAPLSY</sequence>
<dbReference type="AlphaFoldDB" id="A0A445JXI1"/>
<keyword evidence="3" id="KW-1185">Reference proteome</keyword>
<protein>
    <submittedName>
        <fullName evidence="2">Cytochrome P450 714A1</fullName>
    </submittedName>
</protein>
<keyword evidence="1" id="KW-0472">Membrane</keyword>
<evidence type="ECO:0000313" key="3">
    <source>
        <dbReference type="Proteomes" id="UP000289340"/>
    </source>
</evidence>
<evidence type="ECO:0000313" key="2">
    <source>
        <dbReference type="EMBL" id="RZC03192.1"/>
    </source>
</evidence>
<reference evidence="2 3" key="1">
    <citation type="submission" date="2018-09" db="EMBL/GenBank/DDBJ databases">
        <title>A high-quality reference genome of wild soybean provides a powerful tool to mine soybean genomes.</title>
        <authorList>
            <person name="Xie M."/>
            <person name="Chung C.Y.L."/>
            <person name="Li M.-W."/>
            <person name="Wong F.-L."/>
            <person name="Chan T.-F."/>
            <person name="Lam H.-M."/>
        </authorList>
    </citation>
    <scope>NUCLEOTIDE SEQUENCE [LARGE SCALE GENOMIC DNA]</scope>
    <source>
        <strain evidence="3">cv. W05</strain>
        <tissue evidence="2">Hypocotyl of etiolated seedlings</tissue>
    </source>
</reference>
<evidence type="ECO:0000256" key="1">
    <source>
        <dbReference type="SAM" id="Phobius"/>
    </source>
</evidence>
<dbReference type="EMBL" id="QZWG01000007">
    <property type="protein sequence ID" value="RZC03192.1"/>
    <property type="molecule type" value="Genomic_DNA"/>
</dbReference>